<accession>C5LD85</accession>
<proteinExistence type="inferred from homology"/>
<feature type="compositionally biased region" description="Polar residues" evidence="2">
    <location>
        <begin position="755"/>
        <end position="767"/>
    </location>
</feature>
<dbReference type="Pfam" id="PF02862">
    <property type="entry name" value="DDHD"/>
    <property type="match status" value="1"/>
</dbReference>
<name>C5LD85_PERM5</name>
<dbReference type="RefSeq" id="XP_002773401.1">
    <property type="nucleotide sequence ID" value="XM_002773355.1"/>
</dbReference>
<evidence type="ECO:0000256" key="2">
    <source>
        <dbReference type="SAM" id="MobiDB-lite"/>
    </source>
</evidence>
<dbReference type="GO" id="GO:0015031">
    <property type="term" value="P:protein transport"/>
    <property type="evidence" value="ECO:0007669"/>
    <property type="project" value="InterPro"/>
</dbReference>
<comment type="similarity">
    <text evidence="1">Belongs to the IST1 family.</text>
</comment>
<reference evidence="4 5" key="1">
    <citation type="submission" date="2008-07" db="EMBL/GenBank/DDBJ databases">
        <authorList>
            <person name="El-Sayed N."/>
            <person name="Caler E."/>
            <person name="Inman J."/>
            <person name="Amedeo P."/>
            <person name="Hass B."/>
            <person name="Wortman J."/>
        </authorList>
    </citation>
    <scope>NUCLEOTIDE SEQUENCE [LARGE SCALE GENOMIC DNA]</scope>
    <source>
        <strain evidence="5">ATCC 50983 / TXsc</strain>
    </source>
</reference>
<feature type="region of interest" description="Disordered" evidence="2">
    <location>
        <begin position="630"/>
        <end position="675"/>
    </location>
</feature>
<dbReference type="Gene3D" id="1.20.1260.60">
    <property type="entry name" value="Vacuolar protein sorting-associated protein Ist1"/>
    <property type="match status" value="1"/>
</dbReference>
<protein>
    <recommendedName>
        <fullName evidence="3">DDHD domain-containing protein</fullName>
    </recommendedName>
</protein>
<dbReference type="Pfam" id="PF03398">
    <property type="entry name" value="Ist1"/>
    <property type="match status" value="1"/>
</dbReference>
<dbReference type="EMBL" id="GG680969">
    <property type="protein sequence ID" value="EER05217.1"/>
    <property type="molecule type" value="Genomic_DNA"/>
</dbReference>
<evidence type="ECO:0000256" key="1">
    <source>
        <dbReference type="ARBA" id="ARBA00005536"/>
    </source>
</evidence>
<dbReference type="InterPro" id="IPR005061">
    <property type="entry name" value="Ist1"/>
</dbReference>
<organism evidence="5">
    <name type="scientific">Perkinsus marinus (strain ATCC 50983 / TXsc)</name>
    <dbReference type="NCBI Taxonomy" id="423536"/>
    <lineage>
        <taxon>Eukaryota</taxon>
        <taxon>Sar</taxon>
        <taxon>Alveolata</taxon>
        <taxon>Perkinsozoa</taxon>
        <taxon>Perkinsea</taxon>
        <taxon>Perkinsida</taxon>
        <taxon>Perkinsidae</taxon>
        <taxon>Perkinsus</taxon>
    </lineage>
</organism>
<dbReference type="GO" id="GO:0004620">
    <property type="term" value="F:phospholipase activity"/>
    <property type="evidence" value="ECO:0007669"/>
    <property type="project" value="TreeGrafter"/>
</dbReference>
<dbReference type="GO" id="GO:0046872">
    <property type="term" value="F:metal ion binding"/>
    <property type="evidence" value="ECO:0007669"/>
    <property type="project" value="InterPro"/>
</dbReference>
<dbReference type="PANTHER" id="PTHR23509">
    <property type="entry name" value="PA-PL1 PHOSPHOLIPASE FAMILY"/>
    <property type="match status" value="1"/>
</dbReference>
<dbReference type="AlphaFoldDB" id="C5LD85"/>
<evidence type="ECO:0000259" key="3">
    <source>
        <dbReference type="Pfam" id="PF02862"/>
    </source>
</evidence>
<gene>
    <name evidence="4" type="ORF">Pmar_PMAR027855</name>
</gene>
<keyword evidence="5" id="KW-1185">Reference proteome</keyword>
<evidence type="ECO:0000313" key="4">
    <source>
        <dbReference type="EMBL" id="EER05217.1"/>
    </source>
</evidence>
<dbReference type="InterPro" id="IPR042277">
    <property type="entry name" value="IST1-like"/>
</dbReference>
<feature type="compositionally biased region" description="Polar residues" evidence="2">
    <location>
        <begin position="645"/>
        <end position="664"/>
    </location>
</feature>
<feature type="compositionally biased region" description="Low complexity" evidence="2">
    <location>
        <begin position="630"/>
        <end position="644"/>
    </location>
</feature>
<feature type="domain" description="DDHD" evidence="3">
    <location>
        <begin position="330"/>
        <end position="390"/>
    </location>
</feature>
<sequence>MSEDFVWLHHPLTGENAPVVKSNTPWDQTWLPFPKPDQDRLNEALKNNTAQVGVYGDRWLVDLPSRAVTPRYWKMAASEVLRALWHVDGKPLSEDDSIAIEKWIEERKFGDAPKEDSTDFLALPDGKNFVEYQDSSDSYVVYGSGLGVYLGQRSQLDRGWADAPDEFGDSMVPISDLVFCIHGMGEHFWSQPPHQSTGSPGAFVESVREFRSLINKGRSDGEGRIECIPVVWANIIHEDDRDLVGRIKDITLRSVPLLRSLANDVAADVMFYQSPIYESKIRRGVISSINTALTECMATVDQRGHPRPRVSILGHSLGSVIAYDIVKIQENNDKKKYSEVVKKIKKANRGERIDWVLQDSFIESAGEYVAAVASHCKYFGNPDFAFFVRDKINDEYHSSADESESIEPAETSVSIVKVLYFSRRTIRPMSSFKKSVMGIFDRWKASTCKASLQLAGKRCTLQRNKVIKWQRIAEREIAEMLRQGREEKARIKAEQLIANQKLESAYDILETHCELLYTRIQYIDQSKECPPDLICPIATMIYAGVRLTVPEMANCVRQFELKYGRIWCQQYIDNSTQDVAPRFVGLLTITSLNESVILDTLDEIADKFGVDWKRPLTIEEKLADALTISHSPSIPASTTPPSVTQQQISPSSSEPTVLPESSSTPDKDTTGFVPNPEADELVFEDLDKEEQSISNSRPFPAGHTSASKALPAINSQGTPRRPRCRFDIPSPSAFASPRHPSLRKKIRGEDEEDGNFSSTRTSMNARQKSSRVRMPRQGGRRGDRRCRIR</sequence>
<dbReference type="GeneID" id="9050784"/>
<dbReference type="PANTHER" id="PTHR23509:SF10">
    <property type="entry name" value="LD21067P"/>
    <property type="match status" value="1"/>
</dbReference>
<dbReference type="GO" id="GO:0005737">
    <property type="term" value="C:cytoplasm"/>
    <property type="evidence" value="ECO:0007669"/>
    <property type="project" value="TreeGrafter"/>
</dbReference>
<dbReference type="OrthoDB" id="29853at2759"/>
<evidence type="ECO:0000313" key="5">
    <source>
        <dbReference type="Proteomes" id="UP000007800"/>
    </source>
</evidence>
<feature type="region of interest" description="Disordered" evidence="2">
    <location>
        <begin position="688"/>
        <end position="789"/>
    </location>
</feature>
<dbReference type="InterPro" id="IPR058055">
    <property type="entry name" value="PA-PLA1"/>
</dbReference>
<dbReference type="InterPro" id="IPR004177">
    <property type="entry name" value="DDHD_dom"/>
</dbReference>
<dbReference type="Proteomes" id="UP000007800">
    <property type="component" value="Unassembled WGS sequence"/>
</dbReference>
<feature type="compositionally biased region" description="Basic residues" evidence="2">
    <location>
        <begin position="768"/>
        <end position="789"/>
    </location>
</feature>
<dbReference type="InParanoid" id="C5LD85"/>